<dbReference type="Pfam" id="PF12631">
    <property type="entry name" value="MnmE_helical"/>
    <property type="match status" value="1"/>
</dbReference>
<feature type="binding site" evidence="6">
    <location>
        <position position="427"/>
    </location>
    <ligand>
        <name>(6S)-5-formyl-5,6,7,8-tetrahydrofolate</name>
        <dbReference type="ChEBI" id="CHEBI:57457"/>
    </ligand>
</feature>
<reference evidence="9 10" key="1">
    <citation type="journal article" date="2022" name="Nat. Microbiol.">
        <title>The microbiome of a bacterivorous marine choanoflagellate contains a resource-demanding obligate bacterial associate.</title>
        <authorList>
            <person name="Needham D.M."/>
            <person name="Poirier C."/>
            <person name="Bachy C."/>
            <person name="George E.E."/>
            <person name="Wilken S."/>
            <person name="Yung C.C.M."/>
            <person name="Limardo A.J."/>
            <person name="Morando M."/>
            <person name="Sudek L."/>
            <person name="Malmstrom R.R."/>
            <person name="Keeling P.J."/>
            <person name="Santoro A.E."/>
            <person name="Worden A.Z."/>
        </authorList>
    </citation>
    <scope>NUCLEOTIDE SEQUENCE [LARGE SCALE GENOMIC DNA]</scope>
    <source>
        <strain evidence="9 10">Comchoano-2</strain>
    </source>
</reference>
<comment type="caution">
    <text evidence="6">Lacks conserved residue(s) required for the propagation of feature annotation.</text>
</comment>
<dbReference type="InterPro" id="IPR027266">
    <property type="entry name" value="TrmE/GcvT-like"/>
</dbReference>
<dbReference type="CDD" id="cd14858">
    <property type="entry name" value="TrmE_N"/>
    <property type="match status" value="1"/>
</dbReference>
<sequence>MTTIVAPATAMVSQPIGIIRLSGPLSLQIIKKITKQKRIKVRHAHFVTVYDKEILDHAVVLYFKAPYSFTGEDVVEIQMHGNPYLMENVIKLCIGLGAEMAQPGAFSHRAFLNGKMKLDQVEAVADIIHAGSLRAAKSAASSLEGTLGTKVSELQAELMALRVLVEASIDFSEEDIPVISQAACNARLALLHSRLQALLQTAKTGASLQKGIQVALVGAPNVGKSTLMNAICKKQVSIVTSEAGTTRDVLSQEVIHKGVHLTFFDTAGVRSTSSIAEKIGIEKAHEFATKADLVLLMGDHQTRPLSLEGLETPSWVVYNKKDLFPDAVEDALFISARHGDGVDELLDKILEYFKLAEHVEAPFSARTRQVDVLKRANQLLQETQGIVDAEIVAHNLWDVQQVLSEITGEVSTDDVLGELFSDFCIGK</sequence>
<feature type="binding site" evidence="6">
    <location>
        <position position="225"/>
    </location>
    <ligand>
        <name>Mg(2+)</name>
        <dbReference type="ChEBI" id="CHEBI:18420"/>
    </ligand>
</feature>
<dbReference type="EMBL" id="JAKUDN010000002">
    <property type="protein sequence ID" value="MCP8352206.1"/>
    <property type="molecule type" value="Genomic_DNA"/>
</dbReference>
<evidence type="ECO:0000256" key="6">
    <source>
        <dbReference type="HAMAP-Rule" id="MF_00379"/>
    </source>
</evidence>
<dbReference type="Gene3D" id="3.40.50.300">
    <property type="entry name" value="P-loop containing nucleotide triphosphate hydrolases"/>
    <property type="match status" value="1"/>
</dbReference>
<dbReference type="CDD" id="cd04164">
    <property type="entry name" value="trmE"/>
    <property type="match status" value="1"/>
</dbReference>
<evidence type="ECO:0000256" key="4">
    <source>
        <dbReference type="ARBA" id="ARBA00022958"/>
    </source>
</evidence>
<protein>
    <recommendedName>
        <fullName evidence="6">tRNA modification GTPase MnmE</fullName>
        <ecNumber evidence="6">3.6.-.-</ecNumber>
    </recommendedName>
</protein>
<dbReference type="HAMAP" id="MF_00379">
    <property type="entry name" value="GTPase_MnmE"/>
    <property type="match status" value="1"/>
</dbReference>
<keyword evidence="6 9" id="KW-0378">Hydrolase</keyword>
<name>A0ABT1L5J3_9GAMM</name>
<comment type="subunit">
    <text evidence="6">Homodimer. Heterotetramer of two MnmE and two MnmG subunits.</text>
</comment>
<comment type="function">
    <text evidence="6">Exhibits a very high intrinsic GTPase hydrolysis rate. Involved in the addition of a carboxymethylaminomethyl (cmnm) group at the wobble position (U34) of certain tRNAs, forming tRNA-cmnm(5)s(2)U34.</text>
</comment>
<feature type="binding site" evidence="6">
    <location>
        <position position="246"/>
    </location>
    <ligand>
        <name>Mg(2+)</name>
        <dbReference type="ChEBI" id="CHEBI:18420"/>
    </ligand>
</feature>
<keyword evidence="6" id="KW-0460">Magnesium</keyword>
<evidence type="ECO:0000256" key="5">
    <source>
        <dbReference type="ARBA" id="ARBA00023134"/>
    </source>
</evidence>
<feature type="binding site" evidence="6">
    <location>
        <position position="20"/>
    </location>
    <ligand>
        <name>(6S)-5-formyl-5,6,7,8-tetrahydrofolate</name>
        <dbReference type="ChEBI" id="CHEBI:57457"/>
    </ligand>
</feature>
<keyword evidence="3 6" id="KW-0547">Nucleotide-binding</keyword>
<evidence type="ECO:0000256" key="1">
    <source>
        <dbReference type="ARBA" id="ARBA00011043"/>
    </source>
</evidence>
<accession>A0ABT1L5J3</accession>
<comment type="caution">
    <text evidence="9">The sequence shown here is derived from an EMBL/GenBank/DDBJ whole genome shotgun (WGS) entry which is preliminary data.</text>
</comment>
<dbReference type="GO" id="GO:0016787">
    <property type="term" value="F:hydrolase activity"/>
    <property type="evidence" value="ECO:0007669"/>
    <property type="project" value="UniProtKB-KW"/>
</dbReference>
<feature type="binding site" evidence="6">
    <location>
        <position position="115"/>
    </location>
    <ligand>
        <name>(6S)-5-formyl-5,6,7,8-tetrahydrofolate</name>
        <dbReference type="ChEBI" id="CHEBI:57457"/>
    </ligand>
</feature>
<comment type="cofactor">
    <cofactor evidence="6">
        <name>K(+)</name>
        <dbReference type="ChEBI" id="CHEBI:29103"/>
    </cofactor>
    <text evidence="6">Binds 1 potassium ion per subunit.</text>
</comment>
<feature type="domain" description="TrmE-type G" evidence="8">
    <location>
        <begin position="211"/>
        <end position="354"/>
    </location>
</feature>
<comment type="subcellular location">
    <subcellularLocation>
        <location evidence="6">Cytoplasm</location>
    </subcellularLocation>
</comment>
<evidence type="ECO:0000313" key="10">
    <source>
        <dbReference type="Proteomes" id="UP001320768"/>
    </source>
</evidence>
<dbReference type="PROSITE" id="PS51709">
    <property type="entry name" value="G_TRME"/>
    <property type="match status" value="1"/>
</dbReference>
<keyword evidence="6" id="KW-0963">Cytoplasm</keyword>
<evidence type="ECO:0000256" key="3">
    <source>
        <dbReference type="ARBA" id="ARBA00022741"/>
    </source>
</evidence>
<keyword evidence="6" id="KW-0479">Metal-binding</keyword>
<dbReference type="InterPro" id="IPR006073">
    <property type="entry name" value="GTP-bd"/>
</dbReference>
<dbReference type="NCBIfam" id="NF003661">
    <property type="entry name" value="PRK05291.1-3"/>
    <property type="match status" value="1"/>
</dbReference>
<dbReference type="EC" id="3.6.-.-" evidence="6"/>
<dbReference type="Pfam" id="PF10396">
    <property type="entry name" value="TrmE_N"/>
    <property type="match status" value="1"/>
</dbReference>
<comment type="similarity">
    <text evidence="1 6 7">Belongs to the TRAFAC class TrmE-Era-EngA-EngB-Septin-like GTPase superfamily. TrmE GTPase family.</text>
</comment>
<dbReference type="PANTHER" id="PTHR42714:SF2">
    <property type="entry name" value="TRNA MODIFICATION GTPASE GTPBP3, MITOCHONDRIAL"/>
    <property type="match status" value="1"/>
</dbReference>
<dbReference type="InterPro" id="IPR018948">
    <property type="entry name" value="GTP-bd_TrmE_N"/>
</dbReference>
<dbReference type="NCBIfam" id="TIGR00231">
    <property type="entry name" value="small_GTP"/>
    <property type="match status" value="1"/>
</dbReference>
<dbReference type="RefSeq" id="WP_258569314.1">
    <property type="nucleotide sequence ID" value="NZ_JAKUDN010000002.1"/>
</dbReference>
<keyword evidence="2 6" id="KW-0819">tRNA processing</keyword>
<dbReference type="InterPro" id="IPR031168">
    <property type="entry name" value="G_TrmE"/>
</dbReference>
<proteinExistence type="inferred from homology"/>
<evidence type="ECO:0000256" key="2">
    <source>
        <dbReference type="ARBA" id="ARBA00022694"/>
    </source>
</evidence>
<dbReference type="SUPFAM" id="SSF52540">
    <property type="entry name" value="P-loop containing nucleoside triphosphate hydrolases"/>
    <property type="match status" value="1"/>
</dbReference>
<dbReference type="Gene3D" id="1.20.120.430">
    <property type="entry name" value="tRNA modification GTPase MnmE domain 2"/>
    <property type="match status" value="1"/>
</dbReference>
<feature type="binding site" evidence="6">
    <location>
        <begin position="240"/>
        <end position="246"/>
    </location>
    <ligand>
        <name>GTP</name>
        <dbReference type="ChEBI" id="CHEBI:37565"/>
    </ligand>
</feature>
<dbReference type="PANTHER" id="PTHR42714">
    <property type="entry name" value="TRNA MODIFICATION GTPASE GTPBP3"/>
    <property type="match status" value="1"/>
</dbReference>
<evidence type="ECO:0000256" key="7">
    <source>
        <dbReference type="RuleBase" id="RU003313"/>
    </source>
</evidence>
<dbReference type="Pfam" id="PF01926">
    <property type="entry name" value="MMR_HSR1"/>
    <property type="match status" value="1"/>
</dbReference>
<dbReference type="InterPro" id="IPR027368">
    <property type="entry name" value="MnmE_dom2"/>
</dbReference>
<dbReference type="NCBIfam" id="TIGR00450">
    <property type="entry name" value="mnmE_trmE_thdF"/>
    <property type="match status" value="1"/>
</dbReference>
<evidence type="ECO:0000259" key="8">
    <source>
        <dbReference type="PROSITE" id="PS51709"/>
    </source>
</evidence>
<feature type="binding site" evidence="6">
    <location>
        <begin position="335"/>
        <end position="337"/>
    </location>
    <ligand>
        <name>GTP</name>
        <dbReference type="ChEBI" id="CHEBI:37565"/>
    </ligand>
</feature>
<dbReference type="InterPro" id="IPR005225">
    <property type="entry name" value="Small_GTP-bd"/>
</dbReference>
<evidence type="ECO:0000313" key="9">
    <source>
        <dbReference type="EMBL" id="MCP8352206.1"/>
    </source>
</evidence>
<keyword evidence="5 6" id="KW-0342">GTP-binding</keyword>
<feature type="binding site" evidence="6">
    <location>
        <begin position="221"/>
        <end position="226"/>
    </location>
    <ligand>
        <name>GTP</name>
        <dbReference type="ChEBI" id="CHEBI:37565"/>
    </ligand>
</feature>
<dbReference type="InterPro" id="IPR025867">
    <property type="entry name" value="MnmE_helical"/>
</dbReference>
<gene>
    <name evidence="6 9" type="primary">mnmE</name>
    <name evidence="6" type="synonym">trmE</name>
    <name evidence="9" type="ORF">MKS91_02755</name>
</gene>
<dbReference type="InterPro" id="IPR004520">
    <property type="entry name" value="GTPase_MnmE"/>
</dbReference>
<feature type="binding site" evidence="6">
    <location>
        <position position="76"/>
    </location>
    <ligand>
        <name>(6S)-5-formyl-5,6,7,8-tetrahydrofolate</name>
        <dbReference type="ChEBI" id="CHEBI:57457"/>
    </ligand>
</feature>
<dbReference type="Gene3D" id="3.30.1360.120">
    <property type="entry name" value="Probable tRNA modification gtpase trme, domain 1"/>
    <property type="match status" value="1"/>
</dbReference>
<dbReference type="InterPro" id="IPR027417">
    <property type="entry name" value="P-loop_NTPase"/>
</dbReference>
<keyword evidence="10" id="KW-1185">Reference proteome</keyword>
<keyword evidence="4 6" id="KW-0630">Potassium</keyword>
<feature type="binding site" evidence="6">
    <location>
        <begin position="265"/>
        <end position="268"/>
    </location>
    <ligand>
        <name>GTP</name>
        <dbReference type="ChEBI" id="CHEBI:37565"/>
    </ligand>
</feature>
<dbReference type="Proteomes" id="UP001320768">
    <property type="component" value="Unassembled WGS sequence"/>
</dbReference>
<organism evidence="9 10">
    <name type="scientific">Candidatus Synchoanobacter obligatus</name>
    <dbReference type="NCBI Taxonomy" id="2919597"/>
    <lineage>
        <taxon>Bacteria</taxon>
        <taxon>Pseudomonadati</taxon>
        <taxon>Pseudomonadota</taxon>
        <taxon>Gammaproteobacteria</taxon>
        <taxon>Candidatus Comchoanobacterales</taxon>
        <taxon>Candidatus Comchoanobacteraceae</taxon>
        <taxon>Candidatus Synchoanobacter</taxon>
    </lineage>
</organism>